<evidence type="ECO:0000259" key="3">
    <source>
        <dbReference type="Pfam" id="PF03413"/>
    </source>
</evidence>
<dbReference type="Pfam" id="PF03413">
    <property type="entry name" value="PepSY"/>
    <property type="match status" value="1"/>
</dbReference>
<keyword evidence="5" id="KW-1185">Reference proteome</keyword>
<evidence type="ECO:0000256" key="1">
    <source>
        <dbReference type="SAM" id="MobiDB-lite"/>
    </source>
</evidence>
<dbReference type="RefSeq" id="WP_146315008.1">
    <property type="nucleotide sequence ID" value="NZ_VCQV01000002.1"/>
</dbReference>
<sequence length="167" mass="16721">MKTPRLPKRRIVMLTLPVTGAALLGGAGWASATGHVGGDAGDHVAYHSSVTTRATGDSGNEGADDLALSKLAKVDLAQAARAGAHAIPGGTVTGVELANEGGNVVYTVNVATATAQTEVIIDAGNGRVLAQNTEHGNDHADQRSDGQGRTSSPHTPSGAGSPRSNGR</sequence>
<feature type="compositionally biased region" description="Basic and acidic residues" evidence="1">
    <location>
        <begin position="135"/>
        <end position="146"/>
    </location>
</feature>
<dbReference type="EMBL" id="VCQV01000002">
    <property type="protein sequence ID" value="TWP38605.1"/>
    <property type="molecule type" value="Genomic_DNA"/>
</dbReference>
<protein>
    <recommendedName>
        <fullName evidence="3">PepSY domain-containing protein</fullName>
    </recommendedName>
</protein>
<feature type="signal peptide" evidence="2">
    <location>
        <begin position="1"/>
        <end position="32"/>
    </location>
</feature>
<dbReference type="InterPro" id="IPR025711">
    <property type="entry name" value="PepSY"/>
</dbReference>
<organism evidence="4 5">
    <name type="scientific">Leekyejoonella antrihumi</name>
    <dbReference type="NCBI Taxonomy" id="1660198"/>
    <lineage>
        <taxon>Bacteria</taxon>
        <taxon>Bacillati</taxon>
        <taxon>Actinomycetota</taxon>
        <taxon>Actinomycetes</taxon>
        <taxon>Micrococcales</taxon>
        <taxon>Dermacoccaceae</taxon>
        <taxon>Leekyejoonella</taxon>
    </lineage>
</organism>
<dbReference type="Gene3D" id="3.10.450.40">
    <property type="match status" value="1"/>
</dbReference>
<name>A0A563E833_9MICO</name>
<feature type="region of interest" description="Disordered" evidence="1">
    <location>
        <begin position="130"/>
        <end position="167"/>
    </location>
</feature>
<feature type="domain" description="PepSY" evidence="3">
    <location>
        <begin position="75"/>
        <end position="131"/>
    </location>
</feature>
<feature type="chain" id="PRO_5022128603" description="PepSY domain-containing protein" evidence="2">
    <location>
        <begin position="33"/>
        <end position="167"/>
    </location>
</feature>
<evidence type="ECO:0000313" key="5">
    <source>
        <dbReference type="Proteomes" id="UP000320244"/>
    </source>
</evidence>
<evidence type="ECO:0000256" key="2">
    <source>
        <dbReference type="SAM" id="SignalP"/>
    </source>
</evidence>
<accession>A0A563E833</accession>
<evidence type="ECO:0000313" key="4">
    <source>
        <dbReference type="EMBL" id="TWP38605.1"/>
    </source>
</evidence>
<dbReference type="AlphaFoldDB" id="A0A563E833"/>
<comment type="caution">
    <text evidence="4">The sequence shown here is derived from an EMBL/GenBank/DDBJ whole genome shotgun (WGS) entry which is preliminary data.</text>
</comment>
<dbReference type="Proteomes" id="UP000320244">
    <property type="component" value="Unassembled WGS sequence"/>
</dbReference>
<keyword evidence="2" id="KW-0732">Signal</keyword>
<reference evidence="4 5" key="2">
    <citation type="submission" date="2019-08" db="EMBL/GenBank/DDBJ databases">
        <title>Jejuicoccus antrihumi gen. nov., sp. nov., a new member of the family Dermacoccaceae isolated from a cave.</title>
        <authorList>
            <person name="Schumann P."/>
            <person name="Kim I.S."/>
        </authorList>
    </citation>
    <scope>NUCLEOTIDE SEQUENCE [LARGE SCALE GENOMIC DNA]</scope>
    <source>
        <strain evidence="4 5">C5-26</strain>
    </source>
</reference>
<reference evidence="4 5" key="1">
    <citation type="submission" date="2019-05" db="EMBL/GenBank/DDBJ databases">
        <authorList>
            <person name="Lee S.D."/>
        </authorList>
    </citation>
    <scope>NUCLEOTIDE SEQUENCE [LARGE SCALE GENOMIC DNA]</scope>
    <source>
        <strain evidence="4 5">C5-26</strain>
    </source>
</reference>
<proteinExistence type="predicted"/>
<gene>
    <name evidence="4" type="ORF">FGL98_02125</name>
</gene>